<feature type="region of interest" description="Disordered" evidence="1">
    <location>
        <begin position="65"/>
        <end position="90"/>
    </location>
</feature>
<organism evidence="2 3">
    <name type="scientific">Stentor coeruleus</name>
    <dbReference type="NCBI Taxonomy" id="5963"/>
    <lineage>
        <taxon>Eukaryota</taxon>
        <taxon>Sar</taxon>
        <taxon>Alveolata</taxon>
        <taxon>Ciliophora</taxon>
        <taxon>Postciliodesmatophora</taxon>
        <taxon>Heterotrichea</taxon>
        <taxon>Heterotrichida</taxon>
        <taxon>Stentoridae</taxon>
        <taxon>Stentor</taxon>
    </lineage>
</organism>
<protein>
    <submittedName>
        <fullName evidence="2">Uncharacterized protein</fullName>
    </submittedName>
</protein>
<evidence type="ECO:0000256" key="1">
    <source>
        <dbReference type="SAM" id="MobiDB-lite"/>
    </source>
</evidence>
<accession>A0A1R2APT1</accession>
<feature type="compositionally biased region" description="Polar residues" evidence="1">
    <location>
        <begin position="74"/>
        <end position="89"/>
    </location>
</feature>
<sequence>MDSNYFQRSDYLNSRVKYMLIDSFVKRDGLDLSFSNSSCKCEETSFEKPSLVDLNSSEILSSVPPLIKSEDPTRPNSSCSQKSSTFQTSKCHDPSLSDTYHMAITNLSSKTLKSLEKYPNNDNLECLLYSFLILYTSIKGNSDMLKGIVLMRSKAYVIFKNFLTAPDKLIKNIKLIPRIIRQKRLGLSDLKKSLAWFNMVSSENLGAFIYVYDFIKETLAYSRKFYCVSLVFNEYKLPLGNKDNKLLNCVEKNHLYSKNLGKMNEVVGRLNESIEEVNENTLRPPQSAKRPLKNPKLCMFTNKLKEKNTVFLMSSRIVQKNKEGFAKFWVKNEGKYKNVTENKIKQVLDVFQDFQAWAGYEITGEGAKIVQQDIAAKLAE</sequence>
<reference evidence="2 3" key="1">
    <citation type="submission" date="2016-11" db="EMBL/GenBank/DDBJ databases">
        <title>The macronuclear genome of Stentor coeruleus: a giant cell with tiny introns.</title>
        <authorList>
            <person name="Slabodnick M."/>
            <person name="Ruby J.G."/>
            <person name="Reiff S.B."/>
            <person name="Swart E.C."/>
            <person name="Gosai S."/>
            <person name="Prabakaran S."/>
            <person name="Witkowska E."/>
            <person name="Larue G.E."/>
            <person name="Fisher S."/>
            <person name="Freeman R.M."/>
            <person name="Gunawardena J."/>
            <person name="Chu W."/>
            <person name="Stover N.A."/>
            <person name="Gregory B.D."/>
            <person name="Nowacki M."/>
            <person name="Derisi J."/>
            <person name="Roy S.W."/>
            <person name="Marshall W.F."/>
            <person name="Sood P."/>
        </authorList>
    </citation>
    <scope>NUCLEOTIDE SEQUENCE [LARGE SCALE GENOMIC DNA]</scope>
    <source>
        <strain evidence="2">WM001</strain>
    </source>
</reference>
<dbReference type="EMBL" id="MPUH01001694">
    <property type="protein sequence ID" value="OMJ66532.1"/>
    <property type="molecule type" value="Genomic_DNA"/>
</dbReference>
<keyword evidence="3" id="KW-1185">Reference proteome</keyword>
<comment type="caution">
    <text evidence="2">The sequence shown here is derived from an EMBL/GenBank/DDBJ whole genome shotgun (WGS) entry which is preliminary data.</text>
</comment>
<evidence type="ECO:0000313" key="2">
    <source>
        <dbReference type="EMBL" id="OMJ66532.1"/>
    </source>
</evidence>
<evidence type="ECO:0000313" key="3">
    <source>
        <dbReference type="Proteomes" id="UP000187209"/>
    </source>
</evidence>
<proteinExistence type="predicted"/>
<gene>
    <name evidence="2" type="ORF">SteCoe_36589</name>
</gene>
<dbReference type="AlphaFoldDB" id="A0A1R2APT1"/>
<dbReference type="Proteomes" id="UP000187209">
    <property type="component" value="Unassembled WGS sequence"/>
</dbReference>
<name>A0A1R2APT1_9CILI</name>